<dbReference type="InterPro" id="IPR002410">
    <property type="entry name" value="Peptidase_S33"/>
</dbReference>
<keyword evidence="5" id="KW-1185">Reference proteome</keyword>
<dbReference type="SUPFAM" id="SSF53474">
    <property type="entry name" value="alpha/beta-Hydrolases"/>
    <property type="match status" value="1"/>
</dbReference>
<feature type="domain" description="AB hydrolase-1" evidence="3">
    <location>
        <begin position="21"/>
        <end position="281"/>
    </location>
</feature>
<gene>
    <name evidence="4" type="ORF">Aru02nite_46940</name>
</gene>
<evidence type="ECO:0000313" key="5">
    <source>
        <dbReference type="Proteomes" id="UP000612808"/>
    </source>
</evidence>
<reference evidence="4" key="1">
    <citation type="submission" date="2021-01" db="EMBL/GenBank/DDBJ databases">
        <title>Whole genome shotgun sequence of Actinocatenispora rupis NBRC 107355.</title>
        <authorList>
            <person name="Komaki H."/>
            <person name="Tamura T."/>
        </authorList>
    </citation>
    <scope>NUCLEOTIDE SEQUENCE</scope>
    <source>
        <strain evidence="4">NBRC 107355</strain>
    </source>
</reference>
<dbReference type="InterPro" id="IPR029058">
    <property type="entry name" value="AB_hydrolase_fold"/>
</dbReference>
<accession>A0A8J3NEB9</accession>
<evidence type="ECO:0000256" key="2">
    <source>
        <dbReference type="ARBA" id="ARBA00022801"/>
    </source>
</evidence>
<dbReference type="Gene3D" id="3.40.50.1820">
    <property type="entry name" value="alpha/beta hydrolase"/>
    <property type="match status" value="1"/>
</dbReference>
<comment type="similarity">
    <text evidence="1">Belongs to the peptidase S33 family.</text>
</comment>
<organism evidence="4 5">
    <name type="scientific">Actinocatenispora rupis</name>
    <dbReference type="NCBI Taxonomy" id="519421"/>
    <lineage>
        <taxon>Bacteria</taxon>
        <taxon>Bacillati</taxon>
        <taxon>Actinomycetota</taxon>
        <taxon>Actinomycetes</taxon>
        <taxon>Micromonosporales</taxon>
        <taxon>Micromonosporaceae</taxon>
        <taxon>Actinocatenispora</taxon>
    </lineage>
</organism>
<dbReference type="InterPro" id="IPR000073">
    <property type="entry name" value="AB_hydrolase_1"/>
</dbReference>
<dbReference type="EMBL" id="BOMB01000026">
    <property type="protein sequence ID" value="GID13805.1"/>
    <property type="molecule type" value="Genomic_DNA"/>
</dbReference>
<dbReference type="PANTHER" id="PTHR43798">
    <property type="entry name" value="MONOACYLGLYCEROL LIPASE"/>
    <property type="match status" value="1"/>
</dbReference>
<keyword evidence="2" id="KW-0378">Hydrolase</keyword>
<dbReference type="GO" id="GO:0016020">
    <property type="term" value="C:membrane"/>
    <property type="evidence" value="ECO:0007669"/>
    <property type="project" value="TreeGrafter"/>
</dbReference>
<evidence type="ECO:0000313" key="4">
    <source>
        <dbReference type="EMBL" id="GID13805.1"/>
    </source>
</evidence>
<evidence type="ECO:0000256" key="1">
    <source>
        <dbReference type="ARBA" id="ARBA00010088"/>
    </source>
</evidence>
<sequence>MRATTADRRLFLDVRGAPDAPPLLYLHGGPGMGCHEFMLWQGDRLAADLRVIGLDRRGPLETDPLAPDEPLDESDLVADCESLRASLGLERWAVLGHSFGGRFALRYAHQHPEAISAVIFENPGWDMAEAERLRLPAAAGLFEELGDAVSAARCRQLATEDLTDRWEARSVVAALGDRYVDLYVHKPEARVELTRTLADNPVPTDQRDRADEYGHRLPDAPDVMASMVPLLAGLSVPALLIKGRYDLTTGPEQIDGFRRHVPTGRIEVFDSSAHFAQFEEPDRYATSVRGFVLAHR</sequence>
<name>A0A8J3NEB9_9ACTN</name>
<comment type="caution">
    <text evidence="4">The sequence shown here is derived from an EMBL/GenBank/DDBJ whole genome shotgun (WGS) entry which is preliminary data.</text>
</comment>
<dbReference type="Pfam" id="PF00561">
    <property type="entry name" value="Abhydrolase_1"/>
    <property type="match status" value="1"/>
</dbReference>
<dbReference type="GO" id="GO:0004177">
    <property type="term" value="F:aminopeptidase activity"/>
    <property type="evidence" value="ECO:0007669"/>
    <property type="project" value="UniProtKB-EC"/>
</dbReference>
<protein>
    <submittedName>
        <fullName evidence="4">Proline iminopeptidase</fullName>
    </submittedName>
</protein>
<evidence type="ECO:0000259" key="3">
    <source>
        <dbReference type="Pfam" id="PF00561"/>
    </source>
</evidence>
<dbReference type="Proteomes" id="UP000612808">
    <property type="component" value="Unassembled WGS sequence"/>
</dbReference>
<dbReference type="PRINTS" id="PR00793">
    <property type="entry name" value="PROAMNOPTASE"/>
</dbReference>
<proteinExistence type="inferred from homology"/>
<dbReference type="InterPro" id="IPR050266">
    <property type="entry name" value="AB_hydrolase_sf"/>
</dbReference>
<dbReference type="AlphaFoldDB" id="A0A8J3NEB9"/>
<dbReference type="GO" id="GO:0006508">
    <property type="term" value="P:proteolysis"/>
    <property type="evidence" value="ECO:0007669"/>
    <property type="project" value="InterPro"/>
</dbReference>
<dbReference type="RefSeq" id="WP_203661147.1">
    <property type="nucleotide sequence ID" value="NZ_BAAAZM010000020.1"/>
</dbReference>
<dbReference type="PANTHER" id="PTHR43798:SF33">
    <property type="entry name" value="HYDROLASE, PUTATIVE (AFU_ORTHOLOGUE AFUA_2G14860)-RELATED"/>
    <property type="match status" value="1"/>
</dbReference>